<dbReference type="PANTHER" id="PTHR14381">
    <property type="entry name" value="DACTYLIN"/>
    <property type="match status" value="1"/>
</dbReference>
<dbReference type="InterPro" id="IPR036047">
    <property type="entry name" value="F-box-like_dom_sf"/>
</dbReference>
<dbReference type="SUPFAM" id="SSF81383">
    <property type="entry name" value="F-box domain"/>
    <property type="match status" value="1"/>
</dbReference>
<evidence type="ECO:0000313" key="4">
    <source>
        <dbReference type="Proteomes" id="UP001159042"/>
    </source>
</evidence>
<dbReference type="PANTHER" id="PTHR14381:SF1">
    <property type="entry name" value="F-BOX_WD REPEAT-CONTAINING PROTEIN 4"/>
    <property type="match status" value="1"/>
</dbReference>
<dbReference type="CDD" id="cd09917">
    <property type="entry name" value="F-box_SF"/>
    <property type="match status" value="1"/>
</dbReference>
<dbReference type="PROSITE" id="PS50082">
    <property type="entry name" value="WD_REPEATS_2"/>
    <property type="match status" value="1"/>
</dbReference>
<reference evidence="3 4" key="1">
    <citation type="journal article" date="2023" name="Insect Mol. Biol.">
        <title>Genome sequencing provides insights into the evolution of gene families encoding plant cell wall-degrading enzymes in longhorned beetles.</title>
        <authorList>
            <person name="Shin N.R."/>
            <person name="Okamura Y."/>
            <person name="Kirsch R."/>
            <person name="Pauchet Y."/>
        </authorList>
    </citation>
    <scope>NUCLEOTIDE SEQUENCE [LARGE SCALE GENOMIC DNA]</scope>
    <source>
        <strain evidence="3">EAD_L_NR</strain>
    </source>
</reference>
<dbReference type="Pfam" id="PF12937">
    <property type="entry name" value="F-box-like"/>
    <property type="match status" value="1"/>
</dbReference>
<dbReference type="Gene3D" id="1.20.1280.50">
    <property type="match status" value="1"/>
</dbReference>
<feature type="repeat" description="WD" evidence="1">
    <location>
        <begin position="182"/>
        <end position="223"/>
    </location>
</feature>
<gene>
    <name evidence="3" type="ORF">NQ315_008390</name>
</gene>
<dbReference type="InterPro" id="IPR036322">
    <property type="entry name" value="WD40_repeat_dom_sf"/>
</dbReference>
<dbReference type="Proteomes" id="UP001159042">
    <property type="component" value="Unassembled WGS sequence"/>
</dbReference>
<dbReference type="GO" id="GO:0031146">
    <property type="term" value="P:SCF-dependent proteasomal ubiquitin-dependent protein catabolic process"/>
    <property type="evidence" value="ECO:0007669"/>
    <property type="project" value="TreeGrafter"/>
</dbReference>
<dbReference type="Gene3D" id="2.130.10.10">
    <property type="entry name" value="YVTN repeat-like/Quinoprotein amine dehydrogenase"/>
    <property type="match status" value="2"/>
</dbReference>
<dbReference type="GO" id="GO:0019005">
    <property type="term" value="C:SCF ubiquitin ligase complex"/>
    <property type="evidence" value="ECO:0007669"/>
    <property type="project" value="TreeGrafter"/>
</dbReference>
<keyword evidence="1" id="KW-0853">WD repeat</keyword>
<dbReference type="InterPro" id="IPR052301">
    <property type="entry name" value="SCF_F-box/WD-repeat"/>
</dbReference>
<comment type="caution">
    <text evidence="3">The sequence shown here is derived from an EMBL/GenBank/DDBJ whole genome shotgun (WGS) entry which is preliminary data.</text>
</comment>
<sequence>MESENSYILQLSTELLIKIFSYLNVPDLSRLRQTCKRFNVVITCWDHVLIKNIFPVVTNQANATFLSRCHEQLSTFEKIRISRNWEVGRYREKSLLYVRRRYIPWLHLTRNSIWISRGNHIYCYGRTRKHVNISRPISTLRGRSNADVGHFQLKNNSVISGQRDGSIWLKDLRSGKVIFDQEECHESDINSIDISENGKIIVSGSRDSSFKVWNVDRDSYTDILKKTYTQVFYDRVLRVSLSKEQPLLAVGTSGNDYIKTLFIYNLESLTNPTEFSTSHYGSGILDLKWDGPQTIWSCGYDTYLRLWDLRTGKPEQNFVDPHAAVLYCLDYDYYNTVMVGSQYHGRVILWDIRHPHPVQLYFTNSCRGDSNKSSPTYSLSFDSECLFTATDRNLNVYNFSVYDGEMQDYSCYLK</sequence>
<dbReference type="PROSITE" id="PS50294">
    <property type="entry name" value="WD_REPEATS_REGION"/>
    <property type="match status" value="1"/>
</dbReference>
<dbReference type="SUPFAM" id="SSF50978">
    <property type="entry name" value="WD40 repeat-like"/>
    <property type="match status" value="1"/>
</dbReference>
<accession>A0AAV8W5Z6</accession>
<dbReference type="EMBL" id="JANEYG010000008">
    <property type="protein sequence ID" value="KAJ8921765.1"/>
    <property type="molecule type" value="Genomic_DNA"/>
</dbReference>
<protein>
    <recommendedName>
        <fullName evidence="2">F-box domain-containing protein</fullName>
    </recommendedName>
</protein>
<evidence type="ECO:0000313" key="3">
    <source>
        <dbReference type="EMBL" id="KAJ8921765.1"/>
    </source>
</evidence>
<dbReference type="InterPro" id="IPR015943">
    <property type="entry name" value="WD40/YVTN_repeat-like_dom_sf"/>
</dbReference>
<dbReference type="InterPro" id="IPR001680">
    <property type="entry name" value="WD40_rpt"/>
</dbReference>
<dbReference type="InterPro" id="IPR001810">
    <property type="entry name" value="F-box_dom"/>
</dbReference>
<name>A0AAV8W5Z6_9CUCU</name>
<feature type="domain" description="F-box" evidence="2">
    <location>
        <begin position="5"/>
        <end position="53"/>
    </location>
</feature>
<evidence type="ECO:0000259" key="2">
    <source>
        <dbReference type="PROSITE" id="PS50181"/>
    </source>
</evidence>
<dbReference type="Pfam" id="PF00400">
    <property type="entry name" value="WD40"/>
    <property type="match status" value="1"/>
</dbReference>
<dbReference type="AlphaFoldDB" id="A0AAV8W5Z6"/>
<evidence type="ECO:0000256" key="1">
    <source>
        <dbReference type="PROSITE-ProRule" id="PRU00221"/>
    </source>
</evidence>
<organism evidence="3 4">
    <name type="scientific">Exocentrus adspersus</name>
    <dbReference type="NCBI Taxonomy" id="1586481"/>
    <lineage>
        <taxon>Eukaryota</taxon>
        <taxon>Metazoa</taxon>
        <taxon>Ecdysozoa</taxon>
        <taxon>Arthropoda</taxon>
        <taxon>Hexapoda</taxon>
        <taxon>Insecta</taxon>
        <taxon>Pterygota</taxon>
        <taxon>Neoptera</taxon>
        <taxon>Endopterygota</taxon>
        <taxon>Coleoptera</taxon>
        <taxon>Polyphaga</taxon>
        <taxon>Cucujiformia</taxon>
        <taxon>Chrysomeloidea</taxon>
        <taxon>Cerambycidae</taxon>
        <taxon>Lamiinae</taxon>
        <taxon>Acanthocinini</taxon>
        <taxon>Exocentrus</taxon>
    </lineage>
</organism>
<proteinExistence type="predicted"/>
<dbReference type="PROSITE" id="PS50181">
    <property type="entry name" value="FBOX"/>
    <property type="match status" value="1"/>
</dbReference>
<keyword evidence="4" id="KW-1185">Reference proteome</keyword>
<dbReference type="SMART" id="SM00320">
    <property type="entry name" value="WD40"/>
    <property type="match status" value="4"/>
</dbReference>